<dbReference type="Proteomes" id="UP000016521">
    <property type="component" value="Chromosome II"/>
</dbReference>
<dbReference type="EMBL" id="CP011925">
    <property type="protein sequence ID" value="ATD10050.1"/>
    <property type="molecule type" value="Genomic_DNA"/>
</dbReference>
<keyword evidence="3" id="KW-1185">Reference proteome</keyword>
<proteinExistence type="predicted"/>
<evidence type="ECO:0000313" key="3">
    <source>
        <dbReference type="Proteomes" id="UP000016521"/>
    </source>
</evidence>
<name>A0ABN5CKM7_PSEO7</name>
<protein>
    <recommendedName>
        <fullName evidence="1">DUF6916 domain-containing protein</fullName>
    </recommendedName>
</protein>
<organism evidence="2 3">
    <name type="scientific">Pseudoalteromonas piscicida</name>
    <dbReference type="NCBI Taxonomy" id="43662"/>
    <lineage>
        <taxon>Bacteria</taxon>
        <taxon>Pseudomonadati</taxon>
        <taxon>Pseudomonadota</taxon>
        <taxon>Gammaproteobacteria</taxon>
        <taxon>Alteromonadales</taxon>
        <taxon>Pseudoalteromonadaceae</taxon>
        <taxon>Pseudoalteromonas</taxon>
    </lineage>
</organism>
<feature type="domain" description="DUF6916" evidence="1">
    <location>
        <begin position="3"/>
        <end position="90"/>
    </location>
</feature>
<gene>
    <name evidence="2" type="ORF">PPIS_b1008</name>
</gene>
<reference evidence="2 3" key="1">
    <citation type="submission" date="2015-06" db="EMBL/GenBank/DDBJ databases">
        <authorList>
            <person name="Xie B.-B."/>
            <person name="Rong J.-C."/>
            <person name="Qin Q.-L."/>
            <person name="Zhang Y.-Z."/>
        </authorList>
    </citation>
    <scope>NUCLEOTIDE SEQUENCE [LARGE SCALE GENOMIC DNA]</scope>
    <source>
        <strain evidence="2 3">JCM 20779</strain>
    </source>
</reference>
<dbReference type="InterPro" id="IPR054209">
    <property type="entry name" value="DUF6916"/>
</dbReference>
<sequence>MKLTSSLFEDLIGQDVEVFTADGKHKLNELQVDAIDECKLNSNEFEGFSVTLTAKSNFPLTDDTYTLKHQKLGEMPLFLSAYEKDKYQIIISIKKEA</sequence>
<accession>A0ABN5CKM7</accession>
<evidence type="ECO:0000313" key="2">
    <source>
        <dbReference type="EMBL" id="ATD10050.1"/>
    </source>
</evidence>
<dbReference type="RefSeq" id="WP_223192109.1">
    <property type="nucleotide sequence ID" value="NZ_CP011925.1"/>
</dbReference>
<dbReference type="Pfam" id="PF21880">
    <property type="entry name" value="DUF6916"/>
    <property type="match status" value="1"/>
</dbReference>
<evidence type="ECO:0000259" key="1">
    <source>
        <dbReference type="Pfam" id="PF21880"/>
    </source>
</evidence>